<gene>
    <name evidence="2" type="ORF">GDO81_021936</name>
</gene>
<sequence>MHGRSGPSFLATKKNPASAGEEDSRINPFCRSSFNKVVSAEDDWAGSSKTARNSVRNAVMLAMTGSFLSQRGVAHARAFPESRLTTNATLDLSVGNCGGISSMCSEHWVMKPLHDLAPLSYLDCMRLSRRQSSCCNRWCHRNRMLLGDQELLHDGGEMGKLLVLHDNLLGLLSHDGGEVNQFWQGNLGIHGRILLSGSG</sequence>
<dbReference type="Proteomes" id="UP000824782">
    <property type="component" value="Unassembled WGS sequence"/>
</dbReference>
<feature type="region of interest" description="Disordered" evidence="1">
    <location>
        <begin position="1"/>
        <end position="24"/>
    </location>
</feature>
<reference evidence="2" key="1">
    <citation type="thesis" date="2020" institute="ProQuest LLC" country="789 East Eisenhower Parkway, Ann Arbor, MI, USA">
        <title>Comparative Genomics and Chromosome Evolution.</title>
        <authorList>
            <person name="Mudd A.B."/>
        </authorList>
    </citation>
    <scope>NUCLEOTIDE SEQUENCE</scope>
    <source>
        <strain evidence="2">237g6f4</strain>
        <tissue evidence="2">Blood</tissue>
    </source>
</reference>
<proteinExistence type="predicted"/>
<protein>
    <submittedName>
        <fullName evidence="2">Uncharacterized protein</fullName>
    </submittedName>
</protein>
<organism evidence="2 3">
    <name type="scientific">Engystomops pustulosus</name>
    <name type="common">Tungara frog</name>
    <name type="synonym">Physalaemus pustulosus</name>
    <dbReference type="NCBI Taxonomy" id="76066"/>
    <lineage>
        <taxon>Eukaryota</taxon>
        <taxon>Metazoa</taxon>
        <taxon>Chordata</taxon>
        <taxon>Craniata</taxon>
        <taxon>Vertebrata</taxon>
        <taxon>Euteleostomi</taxon>
        <taxon>Amphibia</taxon>
        <taxon>Batrachia</taxon>
        <taxon>Anura</taxon>
        <taxon>Neobatrachia</taxon>
        <taxon>Hyloidea</taxon>
        <taxon>Leptodactylidae</taxon>
        <taxon>Leiuperinae</taxon>
        <taxon>Engystomops</taxon>
    </lineage>
</organism>
<accession>A0AAV6ZXJ3</accession>
<evidence type="ECO:0000313" key="3">
    <source>
        <dbReference type="Proteomes" id="UP000824782"/>
    </source>
</evidence>
<name>A0AAV6ZXJ3_ENGPU</name>
<keyword evidence="3" id="KW-1185">Reference proteome</keyword>
<dbReference type="AlphaFoldDB" id="A0AAV6ZXJ3"/>
<comment type="caution">
    <text evidence="2">The sequence shown here is derived from an EMBL/GenBank/DDBJ whole genome shotgun (WGS) entry which is preliminary data.</text>
</comment>
<evidence type="ECO:0000256" key="1">
    <source>
        <dbReference type="SAM" id="MobiDB-lite"/>
    </source>
</evidence>
<dbReference type="EMBL" id="WNYA01000013">
    <property type="protein sequence ID" value="KAG8551063.1"/>
    <property type="molecule type" value="Genomic_DNA"/>
</dbReference>
<evidence type="ECO:0000313" key="2">
    <source>
        <dbReference type="EMBL" id="KAG8551063.1"/>
    </source>
</evidence>